<keyword evidence="1" id="KW-0472">Membrane</keyword>
<keyword evidence="2" id="KW-0808">Transferase</keyword>
<dbReference type="GO" id="GO:0016301">
    <property type="term" value="F:kinase activity"/>
    <property type="evidence" value="ECO:0007669"/>
    <property type="project" value="UniProtKB-KW"/>
</dbReference>
<name>E6Q0H4_9ZZZZ</name>
<keyword evidence="1" id="KW-0812">Transmembrane</keyword>
<keyword evidence="2" id="KW-0418">Kinase</keyword>
<reference evidence="2" key="1">
    <citation type="submission" date="2009-10" db="EMBL/GenBank/DDBJ databases">
        <title>Diversity of trophic interactions inside an arsenic-rich microbial ecosystem.</title>
        <authorList>
            <person name="Bertin P.N."/>
            <person name="Heinrich-Salmeron A."/>
            <person name="Pelletier E."/>
            <person name="Goulhen-Chollet F."/>
            <person name="Arsene-Ploetze F."/>
            <person name="Gallien S."/>
            <person name="Calteau A."/>
            <person name="Vallenet D."/>
            <person name="Casiot C."/>
            <person name="Chane-Woon-Ming B."/>
            <person name="Giloteaux L."/>
            <person name="Barakat M."/>
            <person name="Bonnefoy V."/>
            <person name="Bruneel O."/>
            <person name="Chandler M."/>
            <person name="Cleiss J."/>
            <person name="Duran R."/>
            <person name="Elbaz-Poulichet F."/>
            <person name="Fonknechten N."/>
            <person name="Lauga B."/>
            <person name="Mornico D."/>
            <person name="Ortet P."/>
            <person name="Schaeffer C."/>
            <person name="Siguier P."/>
            <person name="Alexander Thil Smith A."/>
            <person name="Van Dorsselaer A."/>
            <person name="Weissenbach J."/>
            <person name="Medigue C."/>
            <person name="Le Paslier D."/>
        </authorList>
    </citation>
    <scope>NUCLEOTIDE SEQUENCE</scope>
</reference>
<gene>
    <name evidence="2" type="ORF">CARN4_1620</name>
</gene>
<dbReference type="EMBL" id="CABO01000001">
    <property type="protein sequence ID" value="CBI00683.1"/>
    <property type="molecule type" value="Genomic_DNA"/>
</dbReference>
<comment type="caution">
    <text evidence="2">The sequence shown here is derived from an EMBL/GenBank/DDBJ whole genome shotgun (WGS) entry which is preliminary data.</text>
</comment>
<protein>
    <submittedName>
        <fullName evidence="2">Sensor histidine kinase/response regulator</fullName>
    </submittedName>
</protein>
<evidence type="ECO:0000256" key="1">
    <source>
        <dbReference type="SAM" id="Phobius"/>
    </source>
</evidence>
<organism evidence="2">
    <name type="scientific">mine drainage metagenome</name>
    <dbReference type="NCBI Taxonomy" id="410659"/>
    <lineage>
        <taxon>unclassified sequences</taxon>
        <taxon>metagenomes</taxon>
        <taxon>ecological metagenomes</taxon>
    </lineage>
</organism>
<feature type="transmembrane region" description="Helical" evidence="1">
    <location>
        <begin position="29"/>
        <end position="50"/>
    </location>
</feature>
<sequence>MKIGSALKGLAKLQRSFDLRIGPIRASGVPAILLGTAAVVLAAGAARALVRAGEALPETLREAKGLAQSLRDARPTHLNP</sequence>
<accession>E6Q0H4</accession>
<evidence type="ECO:0000313" key="2">
    <source>
        <dbReference type="EMBL" id="CBI00683.1"/>
    </source>
</evidence>
<proteinExistence type="predicted"/>
<keyword evidence="1" id="KW-1133">Transmembrane helix</keyword>
<dbReference type="AlphaFoldDB" id="E6Q0H4"/>